<dbReference type="InterPro" id="IPR007110">
    <property type="entry name" value="Ig-like_dom"/>
</dbReference>
<name>A0A3M7SM27_BRAPC</name>
<dbReference type="PROSITE" id="PS50853">
    <property type="entry name" value="FN3"/>
    <property type="match status" value="1"/>
</dbReference>
<dbReference type="CDD" id="cd00063">
    <property type="entry name" value="FN3"/>
    <property type="match status" value="2"/>
</dbReference>
<dbReference type="PROSITE" id="PS50835">
    <property type="entry name" value="IG_LIKE"/>
    <property type="match status" value="2"/>
</dbReference>
<gene>
    <name evidence="5" type="ORF">BpHYR1_036304</name>
</gene>
<sequence>MDRAILVLAFLFFVTASITCSFRESAPVILSVRPRNATVLIKGDIVFECRVQSFPLAQISWKKNNKKLSENHKKFRIIHGTNVSYLRVIDASNSKMDIACLAENIIGKDERNVILSVLSEQERPLFFPFASITYPKSVEPDTLFKLECNVTNLNSPMGVQWYQSNRPITFGNSKYFSNFSIIDDNTIQHNLFVNGLSLSSELFDSIEIDFLCSATNSYGTFSAETSIMLRTRPETPIGPNVTTIYFNSIELEWKPGGISEISYYLIKYRKVVSDKKELEDNDIDTSSNYLIYNTTSTRVKIGNSLKPYTLYEFRVVAVNQLGRSSPTGSLVVRTAAAKPGNVKNIRYSFQNDNLYLIKCDEPDEANGKLIHFVIYHTNQVTNPIRNWNAVRVPIHDMPYLLSINSRLASDEFGSYYLRMSAVNQQLGEGPYSQIVELKRFDKKFDSPYNFETLSLNSTYAILKWNFNLDVLKSFYRQYNNLNINHESAAYRHSEENEIIKNLNFEIYLKKDKFWPTLKAFRRVAALDLVRKIGLKRLFSRQIQNFLAYQLPFEYNMTNLEPNKSYALEIAARLYNIESQISQTLYFTTKDLSDHADKCKY</sequence>
<dbReference type="Proteomes" id="UP000276133">
    <property type="component" value="Unassembled WGS sequence"/>
</dbReference>
<evidence type="ECO:0000313" key="5">
    <source>
        <dbReference type="EMBL" id="RNA36578.1"/>
    </source>
</evidence>
<evidence type="ECO:0000259" key="4">
    <source>
        <dbReference type="PROSITE" id="PS50853"/>
    </source>
</evidence>
<dbReference type="AlphaFoldDB" id="A0A3M7SM27"/>
<dbReference type="Gene3D" id="2.60.40.10">
    <property type="entry name" value="Immunoglobulins"/>
    <property type="match status" value="4"/>
</dbReference>
<dbReference type="InterPro" id="IPR013783">
    <property type="entry name" value="Ig-like_fold"/>
</dbReference>
<keyword evidence="2" id="KW-0732">Signal</keyword>
<evidence type="ECO:0000256" key="1">
    <source>
        <dbReference type="ARBA" id="ARBA00022737"/>
    </source>
</evidence>
<accession>A0A3M7SM27</accession>
<dbReference type="Pfam" id="PF07679">
    <property type="entry name" value="I-set"/>
    <property type="match status" value="1"/>
</dbReference>
<keyword evidence="6" id="KW-1185">Reference proteome</keyword>
<dbReference type="OrthoDB" id="10253954at2759"/>
<dbReference type="InterPro" id="IPR050964">
    <property type="entry name" value="Striated_Muscle_Regulatory"/>
</dbReference>
<protein>
    <submittedName>
        <fullName evidence="5">Receptor-type tyrosine-phosphatase S isoform X3</fullName>
    </submittedName>
</protein>
<dbReference type="InterPro" id="IPR013098">
    <property type="entry name" value="Ig_I-set"/>
</dbReference>
<evidence type="ECO:0000313" key="6">
    <source>
        <dbReference type="Proteomes" id="UP000276133"/>
    </source>
</evidence>
<dbReference type="SMART" id="SM00060">
    <property type="entry name" value="FN3"/>
    <property type="match status" value="2"/>
</dbReference>
<dbReference type="PANTHER" id="PTHR13817">
    <property type="entry name" value="TITIN"/>
    <property type="match status" value="1"/>
</dbReference>
<dbReference type="InterPro" id="IPR003961">
    <property type="entry name" value="FN3_dom"/>
</dbReference>
<evidence type="ECO:0000256" key="2">
    <source>
        <dbReference type="SAM" id="SignalP"/>
    </source>
</evidence>
<keyword evidence="1" id="KW-0677">Repeat</keyword>
<dbReference type="STRING" id="10195.A0A3M7SM27"/>
<reference evidence="5 6" key="1">
    <citation type="journal article" date="2018" name="Sci. Rep.">
        <title>Genomic signatures of local adaptation to the degree of environmental predictability in rotifers.</title>
        <authorList>
            <person name="Franch-Gras L."/>
            <person name="Hahn C."/>
            <person name="Garcia-Roger E.M."/>
            <person name="Carmona M.J."/>
            <person name="Serra M."/>
            <person name="Gomez A."/>
        </authorList>
    </citation>
    <scope>NUCLEOTIDE SEQUENCE [LARGE SCALE GENOMIC DNA]</scope>
    <source>
        <strain evidence="5">HYR1</strain>
    </source>
</reference>
<feature type="signal peptide" evidence="2">
    <location>
        <begin position="1"/>
        <end position="16"/>
    </location>
</feature>
<feature type="domain" description="Ig-like" evidence="3">
    <location>
        <begin position="27"/>
        <end position="116"/>
    </location>
</feature>
<comment type="caution">
    <text evidence="5">The sequence shown here is derived from an EMBL/GenBank/DDBJ whole genome shotgun (WGS) entry which is preliminary data.</text>
</comment>
<dbReference type="Pfam" id="PF00041">
    <property type="entry name" value="fn3"/>
    <property type="match status" value="1"/>
</dbReference>
<dbReference type="InterPro" id="IPR036179">
    <property type="entry name" value="Ig-like_dom_sf"/>
</dbReference>
<dbReference type="SUPFAM" id="SSF49265">
    <property type="entry name" value="Fibronectin type III"/>
    <property type="match status" value="1"/>
</dbReference>
<keyword evidence="5" id="KW-0675">Receptor</keyword>
<dbReference type="PANTHER" id="PTHR13817:SF73">
    <property type="entry name" value="FIBRONECTIN TYPE-III DOMAIN-CONTAINING PROTEIN"/>
    <property type="match status" value="1"/>
</dbReference>
<feature type="chain" id="PRO_5018093894" evidence="2">
    <location>
        <begin position="17"/>
        <end position="600"/>
    </location>
</feature>
<dbReference type="EMBL" id="REGN01001161">
    <property type="protein sequence ID" value="RNA36578.1"/>
    <property type="molecule type" value="Genomic_DNA"/>
</dbReference>
<proteinExistence type="predicted"/>
<evidence type="ECO:0000259" key="3">
    <source>
        <dbReference type="PROSITE" id="PS50835"/>
    </source>
</evidence>
<dbReference type="SUPFAM" id="SSF48726">
    <property type="entry name" value="Immunoglobulin"/>
    <property type="match status" value="2"/>
</dbReference>
<feature type="domain" description="Fibronectin type-III" evidence="4">
    <location>
        <begin position="235"/>
        <end position="337"/>
    </location>
</feature>
<feature type="domain" description="Ig-like" evidence="3">
    <location>
        <begin position="124"/>
        <end position="228"/>
    </location>
</feature>
<organism evidence="5 6">
    <name type="scientific">Brachionus plicatilis</name>
    <name type="common">Marine rotifer</name>
    <name type="synonym">Brachionus muelleri</name>
    <dbReference type="NCBI Taxonomy" id="10195"/>
    <lineage>
        <taxon>Eukaryota</taxon>
        <taxon>Metazoa</taxon>
        <taxon>Spiralia</taxon>
        <taxon>Gnathifera</taxon>
        <taxon>Rotifera</taxon>
        <taxon>Eurotatoria</taxon>
        <taxon>Monogononta</taxon>
        <taxon>Pseudotrocha</taxon>
        <taxon>Ploima</taxon>
        <taxon>Brachionidae</taxon>
        <taxon>Brachionus</taxon>
    </lineage>
</organism>
<dbReference type="InterPro" id="IPR036116">
    <property type="entry name" value="FN3_sf"/>
</dbReference>